<evidence type="ECO:0000313" key="2">
    <source>
        <dbReference type="Proteomes" id="UP001060330"/>
    </source>
</evidence>
<protein>
    <submittedName>
        <fullName evidence="1">Uncharacterized protein</fullName>
    </submittedName>
</protein>
<reference evidence="1" key="1">
    <citation type="submission" date="2022-08" db="EMBL/GenBank/DDBJ databases">
        <title>Genome Sequencing of Bacteroides fragilis Group Isolates with Nanopore Technology.</title>
        <authorList>
            <person name="Tisza M.J."/>
            <person name="Smith D."/>
            <person name="Dekker J.P."/>
        </authorList>
    </citation>
    <scope>NUCLEOTIDE SEQUENCE</scope>
    <source>
        <strain evidence="1">BFG-70</strain>
    </source>
</reference>
<proteinExistence type="predicted"/>
<dbReference type="Proteomes" id="UP001060330">
    <property type="component" value="Chromosome"/>
</dbReference>
<gene>
    <name evidence="1" type="ORF">NXX45_01810</name>
</gene>
<dbReference type="AlphaFoldDB" id="A0AAQ2NDQ4"/>
<name>A0AAQ2NDQ4_BACFG</name>
<organism evidence="1 2">
    <name type="scientific">Bacteroides fragilis</name>
    <dbReference type="NCBI Taxonomy" id="817"/>
    <lineage>
        <taxon>Bacteria</taxon>
        <taxon>Pseudomonadati</taxon>
        <taxon>Bacteroidota</taxon>
        <taxon>Bacteroidia</taxon>
        <taxon>Bacteroidales</taxon>
        <taxon>Bacteroidaceae</taxon>
        <taxon>Bacteroides</taxon>
    </lineage>
</organism>
<evidence type="ECO:0000313" key="1">
    <source>
        <dbReference type="EMBL" id="UVR56831.1"/>
    </source>
</evidence>
<dbReference type="EMBL" id="CP103216">
    <property type="protein sequence ID" value="UVR56831.1"/>
    <property type="molecule type" value="Genomic_DNA"/>
</dbReference>
<sequence>MKQLDEQLDKNPTERAVTDMAELRIRNLLAFEELQSFNDTGKFRYKHPLIIRQSERAQLEELLRKNPQEFLRYHKNVLDNIRRYESYLKRADRESRRAQDKENLRRHREREALFKAILESTTNKD</sequence>
<accession>A0AAQ2NDQ4</accession>
<dbReference type="RefSeq" id="WP_196036120.1">
    <property type="nucleotide sequence ID" value="NZ_JADOZX010000029.1"/>
</dbReference>